<dbReference type="EMBL" id="LTDF01000154">
    <property type="protein sequence ID" value="KXT43970.1"/>
    <property type="molecule type" value="Genomic_DNA"/>
</dbReference>
<protein>
    <submittedName>
        <fullName evidence="2">DNA-binding helix-turn-helix protein</fullName>
    </submittedName>
</protein>
<accession>A0A139KXN4</accession>
<evidence type="ECO:0000313" key="3">
    <source>
        <dbReference type="Proteomes" id="UP000070319"/>
    </source>
</evidence>
<dbReference type="PATRIC" id="fig|329854.7.peg.4164"/>
<gene>
    <name evidence="2" type="ORF">HMPREF2531_04096</name>
</gene>
<evidence type="ECO:0000259" key="1">
    <source>
        <dbReference type="PROSITE" id="PS50943"/>
    </source>
</evidence>
<feature type="domain" description="HTH cro/C1-type" evidence="1">
    <location>
        <begin position="55"/>
        <end position="107"/>
    </location>
</feature>
<comment type="caution">
    <text evidence="2">The sequence shown here is derived from an EMBL/GenBank/DDBJ whole genome shotgun (WGS) entry which is preliminary data.</text>
</comment>
<organism evidence="2">
    <name type="scientific">Bacteroides intestinalis</name>
    <dbReference type="NCBI Taxonomy" id="329854"/>
    <lineage>
        <taxon>Bacteria</taxon>
        <taxon>Pseudomonadati</taxon>
        <taxon>Bacteroidota</taxon>
        <taxon>Bacteroidia</taxon>
        <taxon>Bacteroidales</taxon>
        <taxon>Bacteroidaceae</taxon>
        <taxon>Bacteroides</taxon>
    </lineage>
</organism>
<dbReference type="CDD" id="cd00093">
    <property type="entry name" value="HTH_XRE"/>
    <property type="match status" value="1"/>
</dbReference>
<name>A0A139KXN4_9BACE</name>
<dbReference type="SUPFAM" id="SSF47413">
    <property type="entry name" value="lambda repressor-like DNA-binding domains"/>
    <property type="match status" value="1"/>
</dbReference>
<evidence type="ECO:0000313" key="2">
    <source>
        <dbReference type="EMBL" id="KXT43970.1"/>
    </source>
</evidence>
<keyword evidence="2" id="KW-0238">DNA-binding</keyword>
<dbReference type="GO" id="GO:0003677">
    <property type="term" value="F:DNA binding"/>
    <property type="evidence" value="ECO:0007669"/>
    <property type="project" value="UniProtKB-KW"/>
</dbReference>
<dbReference type="Pfam" id="PF01381">
    <property type="entry name" value="HTH_3"/>
    <property type="match status" value="1"/>
</dbReference>
<dbReference type="Proteomes" id="UP000070319">
    <property type="component" value="Unassembled WGS sequence"/>
</dbReference>
<dbReference type="SMART" id="SM00530">
    <property type="entry name" value="HTH_XRE"/>
    <property type="match status" value="1"/>
</dbReference>
<sequence length="118" mass="13373">METFATFAVFNHKHMEEMKFYTHEEVKDLLIGEVGTPERDRYEEQLDLFLIGDAIKQARQAKNLTQEDLGKLVGVQKAQISRIENGKNLTFATVIKLFKAMGLSARLEVDSLGKIALC</sequence>
<dbReference type="Gene3D" id="1.10.260.40">
    <property type="entry name" value="lambda repressor-like DNA-binding domains"/>
    <property type="match status" value="1"/>
</dbReference>
<dbReference type="AlphaFoldDB" id="A0A139KXN4"/>
<dbReference type="InterPro" id="IPR001387">
    <property type="entry name" value="Cro/C1-type_HTH"/>
</dbReference>
<dbReference type="InterPro" id="IPR010982">
    <property type="entry name" value="Lambda_DNA-bd_dom_sf"/>
</dbReference>
<proteinExistence type="predicted"/>
<reference evidence="2 3" key="1">
    <citation type="submission" date="2016-02" db="EMBL/GenBank/DDBJ databases">
        <authorList>
            <person name="Wen L."/>
            <person name="He K."/>
            <person name="Yang H."/>
        </authorList>
    </citation>
    <scope>NUCLEOTIDE SEQUENCE [LARGE SCALE GENOMIC DNA]</scope>
    <source>
        <strain evidence="2 3">KLE1704</strain>
    </source>
</reference>
<dbReference type="PROSITE" id="PS50943">
    <property type="entry name" value="HTH_CROC1"/>
    <property type="match status" value="1"/>
</dbReference>